<dbReference type="GO" id="GO:0005634">
    <property type="term" value="C:nucleus"/>
    <property type="evidence" value="ECO:0007669"/>
    <property type="project" value="UniProtKB-SubCell"/>
</dbReference>
<keyword evidence="8" id="KW-0805">Transcription regulation</keyword>
<proteinExistence type="inferred from homology"/>
<dbReference type="GO" id="GO:0008270">
    <property type="term" value="F:zinc ion binding"/>
    <property type="evidence" value="ECO:0007669"/>
    <property type="project" value="UniProtKB-KW"/>
</dbReference>
<evidence type="ECO:0000313" key="15">
    <source>
        <dbReference type="EMBL" id="CAL1575058.1"/>
    </source>
</evidence>
<evidence type="ECO:0000256" key="8">
    <source>
        <dbReference type="ARBA" id="ARBA00023015"/>
    </source>
</evidence>
<evidence type="ECO:0000256" key="7">
    <source>
        <dbReference type="ARBA" id="ARBA00022833"/>
    </source>
</evidence>
<evidence type="ECO:0000259" key="14">
    <source>
        <dbReference type="PROSITE" id="PS50157"/>
    </source>
</evidence>
<feature type="region of interest" description="Disordered" evidence="13">
    <location>
        <begin position="192"/>
        <end position="249"/>
    </location>
</feature>
<dbReference type="InterPro" id="IPR013087">
    <property type="entry name" value="Znf_C2H2_type"/>
</dbReference>
<dbReference type="PANTHER" id="PTHR15507">
    <property type="entry name" value="ZINC FINGER PROTEIN RLF"/>
    <property type="match status" value="1"/>
</dbReference>
<evidence type="ECO:0000256" key="5">
    <source>
        <dbReference type="ARBA" id="ARBA00022737"/>
    </source>
</evidence>
<evidence type="ECO:0000256" key="10">
    <source>
        <dbReference type="ARBA" id="ARBA00023163"/>
    </source>
</evidence>
<evidence type="ECO:0000256" key="1">
    <source>
        <dbReference type="ARBA" id="ARBA00004123"/>
    </source>
</evidence>
<feature type="compositionally biased region" description="Polar residues" evidence="13">
    <location>
        <begin position="225"/>
        <end position="237"/>
    </location>
</feature>
<keyword evidence="9" id="KW-0238">DNA-binding</keyword>
<comment type="similarity">
    <text evidence="2">Belongs to the krueppel C2H2-type zinc-finger protein family.</text>
</comment>
<organism evidence="15 16">
    <name type="scientific">Knipowitschia caucasica</name>
    <name type="common">Caucasian dwarf goby</name>
    <name type="synonym">Pomatoschistus caucasicus</name>
    <dbReference type="NCBI Taxonomy" id="637954"/>
    <lineage>
        <taxon>Eukaryota</taxon>
        <taxon>Metazoa</taxon>
        <taxon>Chordata</taxon>
        <taxon>Craniata</taxon>
        <taxon>Vertebrata</taxon>
        <taxon>Euteleostomi</taxon>
        <taxon>Actinopterygii</taxon>
        <taxon>Neopterygii</taxon>
        <taxon>Teleostei</taxon>
        <taxon>Neoteleostei</taxon>
        <taxon>Acanthomorphata</taxon>
        <taxon>Gobiaria</taxon>
        <taxon>Gobiiformes</taxon>
        <taxon>Gobioidei</taxon>
        <taxon>Gobiidae</taxon>
        <taxon>Gobiinae</taxon>
        <taxon>Knipowitschia</taxon>
    </lineage>
</organism>
<feature type="region of interest" description="Disordered" evidence="13">
    <location>
        <begin position="465"/>
        <end position="515"/>
    </location>
</feature>
<keyword evidence="4" id="KW-0479">Metal-binding</keyword>
<reference evidence="15 16" key="1">
    <citation type="submission" date="2024-04" db="EMBL/GenBank/DDBJ databases">
        <authorList>
            <person name="Waldvogel A.-M."/>
            <person name="Schoenle A."/>
        </authorList>
    </citation>
    <scope>NUCLEOTIDE SEQUENCE [LARGE SCALE GENOMIC DNA]</scope>
</reference>
<evidence type="ECO:0000313" key="16">
    <source>
        <dbReference type="Proteomes" id="UP001497482"/>
    </source>
</evidence>
<feature type="domain" description="C2H2-type" evidence="14">
    <location>
        <begin position="264"/>
        <end position="294"/>
    </location>
</feature>
<evidence type="ECO:0000256" key="13">
    <source>
        <dbReference type="SAM" id="MobiDB-lite"/>
    </source>
</evidence>
<sequence>MGIRIGEVGLPVCMEMCIQALKMSPSDHKESKSSICKTISCLLPSDLEICTKTFTRTTGLRIHYEKVHRLSREDMQRLKIRARNKRPHKPDKNDGAICRSIPDICVNPTVVANNAVMAVKPELLDVAIASPPYRTQEPVPRAFPAPGHGETGGYEMSTVTQLPPAPPQNYFNDLTVPILPIDAPEAAVITSLESPMRSPGAKERKRHSDWSLQCTKEAGYASPERPSSSKYMHNNGETSKKENTPKKSGPKMCELDIYSPYRPYRCVHGGCTAAFTIQQNLILHYRAMHQESLPLSMVEAEQNESSNFEDGLEKEPEVRCQVKNCSRGFDGVPTLVQHYLLLHKYSRDKTTSVMANMNIGEFNCNRPDCELPFSSVEEYIEHIRHVHKEIAISESGLADVTFKCEYEGCCRVYSTKSNLLRHLIKKHGFVYDPKVNDGRKNKTAAAALFPFSCSEKEHLEKPVKTKDAIKNKEAKRPEREPQNHVGADKGVCRDKPEHVQGNKERSKQKPEMEELEEVKKEISGFSVRWHLLC</sequence>
<keyword evidence="16" id="KW-1185">Reference proteome</keyword>
<keyword evidence="6 12" id="KW-0863">Zinc-finger</keyword>
<accession>A0AAV2JE40</accession>
<evidence type="ECO:0000256" key="11">
    <source>
        <dbReference type="ARBA" id="ARBA00023242"/>
    </source>
</evidence>
<feature type="region of interest" description="Disordered" evidence="13">
    <location>
        <begin position="137"/>
        <end position="157"/>
    </location>
</feature>
<evidence type="ECO:0000256" key="12">
    <source>
        <dbReference type="PROSITE-ProRule" id="PRU00042"/>
    </source>
</evidence>
<dbReference type="InterPro" id="IPR057986">
    <property type="entry name" value="TPR_Rlf/292/654"/>
</dbReference>
<evidence type="ECO:0000256" key="9">
    <source>
        <dbReference type="ARBA" id="ARBA00023125"/>
    </source>
</evidence>
<evidence type="ECO:0000256" key="3">
    <source>
        <dbReference type="ARBA" id="ARBA00022553"/>
    </source>
</evidence>
<dbReference type="AlphaFoldDB" id="A0AAV2JE40"/>
<protein>
    <recommendedName>
        <fullName evidence="14">C2H2-type domain-containing protein</fullName>
    </recommendedName>
</protein>
<dbReference type="Pfam" id="PF25580">
    <property type="entry name" value="TPR_Rlf"/>
    <property type="match status" value="1"/>
</dbReference>
<keyword evidence="7" id="KW-0862">Zinc</keyword>
<feature type="domain" description="C2H2-type" evidence="14">
    <location>
        <begin position="402"/>
        <end position="427"/>
    </location>
</feature>
<dbReference type="PANTHER" id="PTHR15507:SF14">
    <property type="entry name" value="ZINC FINGER PROTEIN 292"/>
    <property type="match status" value="1"/>
</dbReference>
<dbReference type="EMBL" id="OZ035834">
    <property type="protein sequence ID" value="CAL1575058.1"/>
    <property type="molecule type" value="Genomic_DNA"/>
</dbReference>
<evidence type="ECO:0000256" key="4">
    <source>
        <dbReference type="ARBA" id="ARBA00022723"/>
    </source>
</evidence>
<feature type="compositionally biased region" description="Basic and acidic residues" evidence="13">
    <location>
        <begin position="200"/>
        <end position="209"/>
    </location>
</feature>
<evidence type="ECO:0000256" key="6">
    <source>
        <dbReference type="ARBA" id="ARBA00022771"/>
    </source>
</evidence>
<dbReference type="PROSITE" id="PS50157">
    <property type="entry name" value="ZINC_FINGER_C2H2_2"/>
    <property type="match status" value="3"/>
</dbReference>
<dbReference type="InterPro" id="IPR036236">
    <property type="entry name" value="Znf_C2H2_sf"/>
</dbReference>
<dbReference type="Gene3D" id="3.30.160.60">
    <property type="entry name" value="Classic Zinc Finger"/>
    <property type="match status" value="2"/>
</dbReference>
<feature type="domain" description="C2H2-type" evidence="14">
    <location>
        <begin position="39"/>
        <end position="73"/>
    </location>
</feature>
<dbReference type="InterPro" id="IPR052251">
    <property type="entry name" value="GH-ZnFinger_Regulators"/>
</dbReference>
<keyword evidence="3" id="KW-0597">Phosphoprotein</keyword>
<dbReference type="PROSITE" id="PS00028">
    <property type="entry name" value="ZINC_FINGER_C2H2_1"/>
    <property type="match status" value="4"/>
</dbReference>
<dbReference type="SMART" id="SM00355">
    <property type="entry name" value="ZnF_C2H2"/>
    <property type="match status" value="5"/>
</dbReference>
<keyword evidence="11" id="KW-0539">Nucleus</keyword>
<dbReference type="GO" id="GO:0000981">
    <property type="term" value="F:DNA-binding transcription factor activity, RNA polymerase II-specific"/>
    <property type="evidence" value="ECO:0007669"/>
    <property type="project" value="TreeGrafter"/>
</dbReference>
<gene>
    <name evidence="15" type="ORF">KC01_LOCUS6703</name>
</gene>
<keyword evidence="5" id="KW-0677">Repeat</keyword>
<dbReference type="GO" id="GO:0003677">
    <property type="term" value="F:DNA binding"/>
    <property type="evidence" value="ECO:0007669"/>
    <property type="project" value="UniProtKB-KW"/>
</dbReference>
<name>A0AAV2JE40_KNICA</name>
<dbReference type="Proteomes" id="UP001497482">
    <property type="component" value="Chromosome 12"/>
</dbReference>
<keyword evidence="10" id="KW-0804">Transcription</keyword>
<dbReference type="SUPFAM" id="SSF57667">
    <property type="entry name" value="beta-beta-alpha zinc fingers"/>
    <property type="match status" value="1"/>
</dbReference>
<comment type="subcellular location">
    <subcellularLocation>
        <location evidence="1">Nucleus</location>
    </subcellularLocation>
</comment>
<evidence type="ECO:0000256" key="2">
    <source>
        <dbReference type="ARBA" id="ARBA00006991"/>
    </source>
</evidence>